<keyword evidence="4" id="KW-1133">Transmembrane helix</keyword>
<keyword evidence="4" id="KW-0812">Transmembrane</keyword>
<evidence type="ECO:0008006" key="7">
    <source>
        <dbReference type="Google" id="ProtNLM"/>
    </source>
</evidence>
<feature type="region of interest" description="Disordered" evidence="3">
    <location>
        <begin position="276"/>
        <end position="297"/>
    </location>
</feature>
<dbReference type="STRING" id="90262.A0A1X2HYB9"/>
<keyword evidence="2" id="KW-0677">Repeat</keyword>
<reference evidence="5 6" key="1">
    <citation type="submission" date="2016-07" db="EMBL/GenBank/DDBJ databases">
        <title>Pervasive Adenine N6-methylation of Active Genes in Fungi.</title>
        <authorList>
            <consortium name="DOE Joint Genome Institute"/>
            <person name="Mondo S.J."/>
            <person name="Dannebaum R.O."/>
            <person name="Kuo R.C."/>
            <person name="Labutti K."/>
            <person name="Haridas S."/>
            <person name="Kuo A."/>
            <person name="Salamov A."/>
            <person name="Ahrendt S.R."/>
            <person name="Lipzen A."/>
            <person name="Sullivan W."/>
            <person name="Andreopoulos W.B."/>
            <person name="Clum A."/>
            <person name="Lindquist E."/>
            <person name="Daum C."/>
            <person name="Ramamoorthy G.K."/>
            <person name="Gryganskyi A."/>
            <person name="Culley D."/>
            <person name="Magnuson J.K."/>
            <person name="James T.Y."/>
            <person name="O'Malley M.A."/>
            <person name="Stajich J.E."/>
            <person name="Spatafora J.W."/>
            <person name="Visel A."/>
            <person name="Grigoriev I.V."/>
        </authorList>
    </citation>
    <scope>NUCLEOTIDE SEQUENCE [LARGE SCALE GENOMIC DNA]</scope>
    <source>
        <strain evidence="5 6">NRRL 1336</strain>
    </source>
</reference>
<dbReference type="SUPFAM" id="SSF117281">
    <property type="entry name" value="Kelch motif"/>
    <property type="match status" value="1"/>
</dbReference>
<dbReference type="Gene3D" id="2.120.10.80">
    <property type="entry name" value="Kelch-type beta propeller"/>
    <property type="match status" value="1"/>
</dbReference>
<evidence type="ECO:0000256" key="4">
    <source>
        <dbReference type="SAM" id="Phobius"/>
    </source>
</evidence>
<dbReference type="PANTHER" id="PTHR46093">
    <property type="entry name" value="ACYL-COA-BINDING DOMAIN-CONTAINING PROTEIN 5"/>
    <property type="match status" value="1"/>
</dbReference>
<keyword evidence="6" id="KW-1185">Reference proteome</keyword>
<keyword evidence="4" id="KW-0472">Membrane</keyword>
<proteinExistence type="predicted"/>
<keyword evidence="1" id="KW-0880">Kelch repeat</keyword>
<dbReference type="AlphaFoldDB" id="A0A1X2HYB9"/>
<feature type="transmembrane region" description="Helical" evidence="4">
    <location>
        <begin position="204"/>
        <end position="226"/>
    </location>
</feature>
<dbReference type="Proteomes" id="UP000193560">
    <property type="component" value="Unassembled WGS sequence"/>
</dbReference>
<comment type="caution">
    <text evidence="5">The sequence shown here is derived from an EMBL/GenBank/DDBJ whole genome shotgun (WGS) entry which is preliminary data.</text>
</comment>
<dbReference type="OrthoDB" id="2263777at2759"/>
<evidence type="ECO:0000256" key="2">
    <source>
        <dbReference type="ARBA" id="ARBA00022737"/>
    </source>
</evidence>
<dbReference type="Pfam" id="PF24681">
    <property type="entry name" value="Kelch_KLHDC2_KLHL20_DRC7"/>
    <property type="match status" value="1"/>
</dbReference>
<evidence type="ECO:0000256" key="3">
    <source>
        <dbReference type="SAM" id="MobiDB-lite"/>
    </source>
</evidence>
<accession>A0A1X2HYB9</accession>
<feature type="compositionally biased region" description="Basic and acidic residues" evidence="3">
    <location>
        <begin position="283"/>
        <end position="297"/>
    </location>
</feature>
<dbReference type="InterPro" id="IPR015915">
    <property type="entry name" value="Kelch-typ_b-propeller"/>
</dbReference>
<dbReference type="PANTHER" id="PTHR46093:SF18">
    <property type="entry name" value="FIBRONECTIN TYPE-III DOMAIN-CONTAINING PROTEIN"/>
    <property type="match status" value="1"/>
</dbReference>
<protein>
    <recommendedName>
        <fullName evidence="7">Galactose oxidase</fullName>
    </recommendedName>
</protein>
<name>A0A1X2HYB9_9FUNG</name>
<dbReference type="EMBL" id="MCGE01000044">
    <property type="protein sequence ID" value="ORZ05363.1"/>
    <property type="molecule type" value="Genomic_DNA"/>
</dbReference>
<feature type="non-terminal residue" evidence="5">
    <location>
        <position position="1"/>
    </location>
</feature>
<sequence length="297" mass="31816">NQWTVVPQNPSTTCGRFQHTATLAPTTNTIYIIGGKCRRPSGVANGANMLEIHSYDTIQSSWLISQATTDNAQAIAPRAKHTTTLISGTNSFLIYGGEGADNPNVTIVSDYAYLYDFDKSVFTQLSLDSDVGAGPRTAHNAVAYKSYVMIMFGFNSQSEMLNDLRVLNATDLSALYWLGDSPPTDGSSVPRPGSNSSLSTGATAGIAVAAAVVGIGLTAALIYIVYRKRKQRKAFILEHTDPRRHPLGHDNPAYVLAGENDNDDAYPMNSTDVATTTAVDSIKPTETEEKTKPFGGS</sequence>
<evidence type="ECO:0000313" key="6">
    <source>
        <dbReference type="Proteomes" id="UP000193560"/>
    </source>
</evidence>
<gene>
    <name evidence="5" type="ORF">BCR42DRAFT_179113</name>
</gene>
<evidence type="ECO:0000256" key="1">
    <source>
        <dbReference type="ARBA" id="ARBA00022441"/>
    </source>
</evidence>
<evidence type="ECO:0000313" key="5">
    <source>
        <dbReference type="EMBL" id="ORZ05363.1"/>
    </source>
</evidence>
<organism evidence="5 6">
    <name type="scientific">Absidia repens</name>
    <dbReference type="NCBI Taxonomy" id="90262"/>
    <lineage>
        <taxon>Eukaryota</taxon>
        <taxon>Fungi</taxon>
        <taxon>Fungi incertae sedis</taxon>
        <taxon>Mucoromycota</taxon>
        <taxon>Mucoromycotina</taxon>
        <taxon>Mucoromycetes</taxon>
        <taxon>Mucorales</taxon>
        <taxon>Cunninghamellaceae</taxon>
        <taxon>Absidia</taxon>
    </lineage>
</organism>